<dbReference type="Proteomes" id="UP000813824">
    <property type="component" value="Unassembled WGS sequence"/>
</dbReference>
<evidence type="ECO:0000313" key="2">
    <source>
        <dbReference type="EMBL" id="KAH8101166.1"/>
    </source>
</evidence>
<proteinExistence type="predicted"/>
<evidence type="ECO:0000313" key="3">
    <source>
        <dbReference type="Proteomes" id="UP000813824"/>
    </source>
</evidence>
<keyword evidence="1" id="KW-1133">Transmembrane helix</keyword>
<keyword evidence="3" id="KW-1185">Reference proteome</keyword>
<keyword evidence="1" id="KW-0812">Transmembrane</keyword>
<dbReference type="AlphaFoldDB" id="A0A8K0UQS1"/>
<protein>
    <submittedName>
        <fullName evidence="2">Uncharacterized protein</fullName>
    </submittedName>
</protein>
<dbReference type="EMBL" id="JAEVFJ010000013">
    <property type="protein sequence ID" value="KAH8101166.1"/>
    <property type="molecule type" value="Genomic_DNA"/>
</dbReference>
<name>A0A8K0UQS1_9AGAR</name>
<keyword evidence="1" id="KW-0472">Membrane</keyword>
<feature type="transmembrane region" description="Helical" evidence="1">
    <location>
        <begin position="118"/>
        <end position="140"/>
    </location>
</feature>
<sequence length="164" mass="18395">MTQHISIPLRGRGVILNWSDNGRSATNYILVSLTRQLLRLGAVFIDTVNDKHSMASVSVLSCTKIIRVEGNENVTQQPLPYEAKTFCESTWRFCVTPPLGPDRMLCVSVCVRRLCCQIGATLCLILSVPPYNIALFCFTFRRDHHHKRLPCGLDGGPWFGFQAV</sequence>
<gene>
    <name evidence="2" type="ORF">BXZ70DRAFT_113483</name>
</gene>
<comment type="caution">
    <text evidence="2">The sequence shown here is derived from an EMBL/GenBank/DDBJ whole genome shotgun (WGS) entry which is preliminary data.</text>
</comment>
<organism evidence="2 3">
    <name type="scientific">Cristinia sonorae</name>
    <dbReference type="NCBI Taxonomy" id="1940300"/>
    <lineage>
        <taxon>Eukaryota</taxon>
        <taxon>Fungi</taxon>
        <taxon>Dikarya</taxon>
        <taxon>Basidiomycota</taxon>
        <taxon>Agaricomycotina</taxon>
        <taxon>Agaricomycetes</taxon>
        <taxon>Agaricomycetidae</taxon>
        <taxon>Agaricales</taxon>
        <taxon>Pleurotineae</taxon>
        <taxon>Stephanosporaceae</taxon>
        <taxon>Cristinia</taxon>
    </lineage>
</organism>
<evidence type="ECO:0000256" key="1">
    <source>
        <dbReference type="SAM" id="Phobius"/>
    </source>
</evidence>
<reference evidence="2" key="1">
    <citation type="journal article" date="2021" name="New Phytol.">
        <title>Evolutionary innovations through gain and loss of genes in the ectomycorrhizal Boletales.</title>
        <authorList>
            <person name="Wu G."/>
            <person name="Miyauchi S."/>
            <person name="Morin E."/>
            <person name="Kuo A."/>
            <person name="Drula E."/>
            <person name="Varga T."/>
            <person name="Kohler A."/>
            <person name="Feng B."/>
            <person name="Cao Y."/>
            <person name="Lipzen A."/>
            <person name="Daum C."/>
            <person name="Hundley H."/>
            <person name="Pangilinan J."/>
            <person name="Johnson J."/>
            <person name="Barry K."/>
            <person name="LaButti K."/>
            <person name="Ng V."/>
            <person name="Ahrendt S."/>
            <person name="Min B."/>
            <person name="Choi I.G."/>
            <person name="Park H."/>
            <person name="Plett J.M."/>
            <person name="Magnuson J."/>
            <person name="Spatafora J.W."/>
            <person name="Nagy L.G."/>
            <person name="Henrissat B."/>
            <person name="Grigoriev I.V."/>
            <person name="Yang Z.L."/>
            <person name="Xu J."/>
            <person name="Martin F.M."/>
        </authorList>
    </citation>
    <scope>NUCLEOTIDE SEQUENCE</scope>
    <source>
        <strain evidence="2">KKN 215</strain>
    </source>
</reference>
<accession>A0A8K0UQS1</accession>